<dbReference type="GeneID" id="66978832"/>
<dbReference type="Proteomes" id="UP000637239">
    <property type="component" value="Chromosome 1"/>
</dbReference>
<name>A0A7R7VIH3_ASPCH</name>
<evidence type="ECO:0000313" key="5">
    <source>
        <dbReference type="Proteomes" id="UP000637239"/>
    </source>
</evidence>
<organism evidence="4 5">
    <name type="scientific">Aspergillus chevalieri</name>
    <name type="common">Eurotium chevalieri</name>
    <dbReference type="NCBI Taxonomy" id="182096"/>
    <lineage>
        <taxon>Eukaryota</taxon>
        <taxon>Fungi</taxon>
        <taxon>Dikarya</taxon>
        <taxon>Ascomycota</taxon>
        <taxon>Pezizomycotina</taxon>
        <taxon>Eurotiomycetes</taxon>
        <taxon>Eurotiomycetidae</taxon>
        <taxon>Eurotiales</taxon>
        <taxon>Aspergillaceae</taxon>
        <taxon>Aspergillus</taxon>
        <taxon>Aspergillus subgen. Aspergillus</taxon>
    </lineage>
</organism>
<protein>
    <recommendedName>
        <fullName evidence="3">NADPH-dependent FMN reductase-like domain-containing protein</fullName>
    </recommendedName>
</protein>
<proteinExistence type="predicted"/>
<evidence type="ECO:0000256" key="2">
    <source>
        <dbReference type="ARBA" id="ARBA00022643"/>
    </source>
</evidence>
<dbReference type="Gene3D" id="3.40.50.360">
    <property type="match status" value="1"/>
</dbReference>
<keyword evidence="1" id="KW-0285">Flavoprotein</keyword>
<evidence type="ECO:0000259" key="3">
    <source>
        <dbReference type="Pfam" id="PF03358"/>
    </source>
</evidence>
<dbReference type="RefSeq" id="XP_043132995.1">
    <property type="nucleotide sequence ID" value="XM_043276492.1"/>
</dbReference>
<dbReference type="InterPro" id="IPR005025">
    <property type="entry name" value="FMN_Rdtase-like_dom"/>
</dbReference>
<evidence type="ECO:0000313" key="4">
    <source>
        <dbReference type="EMBL" id="BCR84473.1"/>
    </source>
</evidence>
<feature type="domain" description="NADPH-dependent FMN reductase-like" evidence="3">
    <location>
        <begin position="1"/>
        <end position="115"/>
    </location>
</feature>
<reference evidence="4" key="2">
    <citation type="submission" date="2021-02" db="EMBL/GenBank/DDBJ databases">
        <title>Aspergillus chevalieri M1 genome sequence.</title>
        <authorList>
            <person name="Kadooka C."/>
            <person name="Mori K."/>
            <person name="Futagami T."/>
        </authorList>
    </citation>
    <scope>NUCLEOTIDE SEQUENCE</scope>
    <source>
        <strain evidence="4">M1</strain>
    </source>
</reference>
<dbReference type="SUPFAM" id="SSF52218">
    <property type="entry name" value="Flavoproteins"/>
    <property type="match status" value="1"/>
</dbReference>
<dbReference type="KEGG" id="ache:ACHE_11875S"/>
<sequence length="342" mass="37487">MHILGLANGSLQGNSEILLKAALNAAQKEDPSPTVSWIHVPSVSIPRNPKPLEGQLDISLGTVDSMKAGNDHDSVPDDREAVLTAILDADAIIISTPTYSHQPPGVIKALFDRIGGPYVDASFAELVRQGQAAEDPNFANMKFDPRLQKPRVAGFMAIGGSRTPDQFTMALPSLHVLVYPIHAKVVDQFIGQGVAARGSVLLQPELMERARQLGRHIVSQMGKHFDDAQYLGPRDESSCPNCHLSKIELLGKDKSIGCITCGARGKLVILPNQEIRFDWEDNSIWSCITMEGKLKHSKEIGAWGMEEQQKLKSIEKEKQSWLDLHAPKVPLPSESIWSKLDS</sequence>
<dbReference type="EMBL" id="AP024416">
    <property type="protein sequence ID" value="BCR84473.1"/>
    <property type="molecule type" value="Genomic_DNA"/>
</dbReference>
<keyword evidence="5" id="KW-1185">Reference proteome</keyword>
<gene>
    <name evidence="4" type="ORF">ACHE_11875S</name>
</gene>
<dbReference type="AlphaFoldDB" id="A0A7R7VIH3"/>
<evidence type="ECO:0000256" key="1">
    <source>
        <dbReference type="ARBA" id="ARBA00022630"/>
    </source>
</evidence>
<dbReference type="InterPro" id="IPR029039">
    <property type="entry name" value="Flavoprotein-like_sf"/>
</dbReference>
<dbReference type="InterPro" id="IPR051796">
    <property type="entry name" value="ISF_SsuE-like"/>
</dbReference>
<keyword evidence="2" id="KW-0288">FMN</keyword>
<accession>A0A7R7VIH3</accession>
<dbReference type="PANTHER" id="PTHR43278:SF4">
    <property type="entry name" value="NAD(P)H-DEPENDENT FMN-CONTAINING OXIDOREDUCTASE YWQN-RELATED"/>
    <property type="match status" value="1"/>
</dbReference>
<dbReference type="Pfam" id="PF03358">
    <property type="entry name" value="FMN_red"/>
    <property type="match status" value="1"/>
</dbReference>
<dbReference type="PANTHER" id="PTHR43278">
    <property type="entry name" value="NAD(P)H-DEPENDENT FMN-CONTAINING OXIDOREDUCTASE YWQN-RELATED"/>
    <property type="match status" value="1"/>
</dbReference>
<reference evidence="4" key="1">
    <citation type="submission" date="2021-01" db="EMBL/GenBank/DDBJ databases">
        <authorList>
            <consortium name="Aspergillus chevalieri M1 genome sequencing consortium"/>
            <person name="Kazuki M."/>
            <person name="Futagami T."/>
        </authorList>
    </citation>
    <scope>NUCLEOTIDE SEQUENCE</scope>
    <source>
        <strain evidence="4">M1</strain>
    </source>
</reference>
<dbReference type="GO" id="GO:0016491">
    <property type="term" value="F:oxidoreductase activity"/>
    <property type="evidence" value="ECO:0007669"/>
    <property type="project" value="InterPro"/>
</dbReference>